<dbReference type="Proteomes" id="UP000292957">
    <property type="component" value="Unassembled WGS sequence"/>
</dbReference>
<name>A0A4Q9MA29_9APHY</name>
<proteinExistence type="predicted"/>
<evidence type="ECO:0000256" key="1">
    <source>
        <dbReference type="SAM" id="MobiDB-lite"/>
    </source>
</evidence>
<feature type="compositionally biased region" description="Low complexity" evidence="1">
    <location>
        <begin position="114"/>
        <end position="133"/>
    </location>
</feature>
<feature type="region of interest" description="Disordered" evidence="1">
    <location>
        <begin position="113"/>
        <end position="134"/>
    </location>
</feature>
<evidence type="ECO:0000313" key="2">
    <source>
        <dbReference type="EMBL" id="TBU22802.1"/>
    </source>
</evidence>
<accession>A0A4Q9MA29</accession>
<dbReference type="OrthoDB" id="10584249at2759"/>
<dbReference type="AlphaFoldDB" id="A0A4Q9MA29"/>
<organism evidence="2">
    <name type="scientific">Dichomitus squalens</name>
    <dbReference type="NCBI Taxonomy" id="114155"/>
    <lineage>
        <taxon>Eukaryota</taxon>
        <taxon>Fungi</taxon>
        <taxon>Dikarya</taxon>
        <taxon>Basidiomycota</taxon>
        <taxon>Agaricomycotina</taxon>
        <taxon>Agaricomycetes</taxon>
        <taxon>Polyporales</taxon>
        <taxon>Polyporaceae</taxon>
        <taxon>Dichomitus</taxon>
    </lineage>
</organism>
<protein>
    <submittedName>
        <fullName evidence="2">Uncharacterized protein</fullName>
    </submittedName>
</protein>
<gene>
    <name evidence="2" type="ORF">BD311DRAFT_705011</name>
</gene>
<dbReference type="EMBL" id="ML143526">
    <property type="protein sequence ID" value="TBU22802.1"/>
    <property type="molecule type" value="Genomic_DNA"/>
</dbReference>
<sequence>MEAQWQQFSEYPQLLDDGGIFDRPLRTRTSPHTLTVNIAAPEAHRLEDIHYDDPVSGDWTTTMNSWSSREFEPMENHVYTSHPPTTEVYAAFSSDSYGQSPYTRSIEDRQRTIASTGSMDSSSDASMPHAASSVPSYNSPVVFSTWASSPTSMYQDLAPIPGGDAPEMQMPVHRDSISVRTDSDPESVVIPSDAIPSGAGAFNVILKAESLVYRVGAPDDLVCVNGGQRLLKQRSYTNRSCKRYSTEDLDRIKYEFGCRLDRAQLGKNGSGIADYDSQAFPNKTFGQKASFRLEFEGYPPYTPGQINVTGSKTGQPTKGRFAQLTARVMERYIVECPQKCGRDFPYGLKDLVLLEIVLIPGASVQPFFALSEDAQA</sequence>
<reference evidence="2" key="1">
    <citation type="submission" date="2019-01" db="EMBL/GenBank/DDBJ databases">
        <title>Draft genome sequences of three monokaryotic isolates of the white-rot basidiomycete fungus Dichomitus squalens.</title>
        <authorList>
            <consortium name="DOE Joint Genome Institute"/>
            <person name="Lopez S.C."/>
            <person name="Andreopoulos B."/>
            <person name="Pangilinan J."/>
            <person name="Lipzen A."/>
            <person name="Riley R."/>
            <person name="Ahrendt S."/>
            <person name="Ng V."/>
            <person name="Barry K."/>
            <person name="Daum C."/>
            <person name="Grigoriev I.V."/>
            <person name="Hilden K.S."/>
            <person name="Makela M.R."/>
            <person name="de Vries R.P."/>
        </authorList>
    </citation>
    <scope>NUCLEOTIDE SEQUENCE [LARGE SCALE GENOMIC DNA]</scope>
    <source>
        <strain evidence="2">OM18370.1</strain>
    </source>
</reference>